<evidence type="ECO:0000313" key="3">
    <source>
        <dbReference type="Proteomes" id="UP000027222"/>
    </source>
</evidence>
<organism evidence="2 3">
    <name type="scientific">Galerina marginata (strain CBS 339.88)</name>
    <dbReference type="NCBI Taxonomy" id="685588"/>
    <lineage>
        <taxon>Eukaryota</taxon>
        <taxon>Fungi</taxon>
        <taxon>Dikarya</taxon>
        <taxon>Basidiomycota</taxon>
        <taxon>Agaricomycotina</taxon>
        <taxon>Agaricomycetes</taxon>
        <taxon>Agaricomycetidae</taxon>
        <taxon>Agaricales</taxon>
        <taxon>Agaricineae</taxon>
        <taxon>Strophariaceae</taxon>
        <taxon>Galerina</taxon>
    </lineage>
</organism>
<gene>
    <name evidence="2" type="ORF">GALMADRAFT_208857</name>
</gene>
<dbReference type="EMBL" id="KL142373">
    <property type="protein sequence ID" value="KDR79514.1"/>
    <property type="molecule type" value="Genomic_DNA"/>
</dbReference>
<feature type="chain" id="PRO_5001646912" evidence="1">
    <location>
        <begin position="25"/>
        <end position="147"/>
    </location>
</feature>
<evidence type="ECO:0000313" key="2">
    <source>
        <dbReference type="EMBL" id="KDR79514.1"/>
    </source>
</evidence>
<sequence>MPSFYKISVFVSFALALSDIGTFAAPASVQGSPAEVHALLEREDEFNPFGAIAKQVANALQKIAPKVQNVAKVVQPLVNKIASRIFSQKHKKILEPTTFEPIGCPINGTSKFCTWTTLTVVHQKKIQTLKVSSPPIAPTPMPWSLVT</sequence>
<dbReference type="HOGENOM" id="CLU_1768209_0_0_1"/>
<keyword evidence="3" id="KW-1185">Reference proteome</keyword>
<protein>
    <submittedName>
        <fullName evidence="2">Uncharacterized protein</fullName>
    </submittedName>
</protein>
<keyword evidence="1" id="KW-0732">Signal</keyword>
<feature type="signal peptide" evidence="1">
    <location>
        <begin position="1"/>
        <end position="24"/>
    </location>
</feature>
<reference evidence="3" key="1">
    <citation type="journal article" date="2014" name="Proc. Natl. Acad. Sci. U.S.A.">
        <title>Extensive sampling of basidiomycete genomes demonstrates inadequacy of the white-rot/brown-rot paradigm for wood decay fungi.</title>
        <authorList>
            <person name="Riley R."/>
            <person name="Salamov A.A."/>
            <person name="Brown D.W."/>
            <person name="Nagy L.G."/>
            <person name="Floudas D."/>
            <person name="Held B.W."/>
            <person name="Levasseur A."/>
            <person name="Lombard V."/>
            <person name="Morin E."/>
            <person name="Otillar R."/>
            <person name="Lindquist E.A."/>
            <person name="Sun H."/>
            <person name="LaButti K.M."/>
            <person name="Schmutz J."/>
            <person name="Jabbour D."/>
            <person name="Luo H."/>
            <person name="Baker S.E."/>
            <person name="Pisabarro A.G."/>
            <person name="Walton J.D."/>
            <person name="Blanchette R.A."/>
            <person name="Henrissat B."/>
            <person name="Martin F."/>
            <person name="Cullen D."/>
            <person name="Hibbett D.S."/>
            <person name="Grigoriev I.V."/>
        </authorList>
    </citation>
    <scope>NUCLEOTIDE SEQUENCE [LARGE SCALE GENOMIC DNA]</scope>
    <source>
        <strain evidence="3">CBS 339.88</strain>
    </source>
</reference>
<dbReference type="AlphaFoldDB" id="A0A067THZ4"/>
<name>A0A067THZ4_GALM3</name>
<accession>A0A067THZ4</accession>
<dbReference type="Proteomes" id="UP000027222">
    <property type="component" value="Unassembled WGS sequence"/>
</dbReference>
<evidence type="ECO:0000256" key="1">
    <source>
        <dbReference type="SAM" id="SignalP"/>
    </source>
</evidence>
<proteinExistence type="predicted"/>